<dbReference type="GO" id="GO:0055085">
    <property type="term" value="P:transmembrane transport"/>
    <property type="evidence" value="ECO:0007669"/>
    <property type="project" value="InterPro"/>
</dbReference>
<dbReference type="AlphaFoldDB" id="A0A0K2XD72"/>
<keyword evidence="12" id="KW-1185">Reference proteome</keyword>
<evidence type="ECO:0000256" key="6">
    <source>
        <dbReference type="ARBA" id="ARBA00023136"/>
    </source>
</evidence>
<evidence type="ECO:0000256" key="4">
    <source>
        <dbReference type="ARBA" id="ARBA00022692"/>
    </source>
</evidence>
<dbReference type="Proteomes" id="UP000045175">
    <property type="component" value="Unassembled WGS sequence"/>
</dbReference>
<keyword evidence="2 7" id="KW-0813">Transport</keyword>
<dbReference type="Gene3D" id="1.10.3720.10">
    <property type="entry name" value="MetI-like"/>
    <property type="match status" value="1"/>
</dbReference>
<dbReference type="EMBL" id="CDMH01000061">
    <property type="protein sequence ID" value="CRF43298.1"/>
    <property type="molecule type" value="Genomic_DNA"/>
</dbReference>
<keyword evidence="6 7" id="KW-0472">Membrane</keyword>
<dbReference type="Proteomes" id="UP000038622">
    <property type="component" value="Unassembled WGS sequence"/>
</dbReference>
<keyword evidence="3" id="KW-1003">Cell membrane</keyword>
<gene>
    <name evidence="9" type="ORF">HAL011_05760</name>
    <name evidence="10" type="ORF">HAL013_15260</name>
    <name evidence="11" type="ORF">HAL09_10600</name>
</gene>
<dbReference type="STRING" id="1578720.HAL011_05760"/>
<feature type="transmembrane region" description="Helical" evidence="7">
    <location>
        <begin position="134"/>
        <end position="161"/>
    </location>
</feature>
<accession>A0A0K2XD72</accession>
<feature type="domain" description="ABC transmembrane type-1" evidence="8">
    <location>
        <begin position="97"/>
        <end position="307"/>
    </location>
</feature>
<feature type="transmembrane region" description="Helical" evidence="7">
    <location>
        <begin position="237"/>
        <end position="260"/>
    </location>
</feature>
<protein>
    <submittedName>
        <fullName evidence="11">Oligopeptide transport system permease protein OppB (TC 3.A.1.5.1)</fullName>
    </submittedName>
</protein>
<evidence type="ECO:0000256" key="3">
    <source>
        <dbReference type="ARBA" id="ARBA00022475"/>
    </source>
</evidence>
<evidence type="ECO:0000259" key="8">
    <source>
        <dbReference type="PROSITE" id="PS50928"/>
    </source>
</evidence>
<evidence type="ECO:0000256" key="5">
    <source>
        <dbReference type="ARBA" id="ARBA00022989"/>
    </source>
</evidence>
<proteinExistence type="inferred from homology"/>
<sequence>MRFALKKIAGALALLLVFSFVVFMLLDLSSGSVLSGIYGDSVQAANPIIKERLLANLGLDRPLLVRYLEWLARVLRGDLGVSLASGEQVSVILKECLPYTLTLGLTSFGLSFVLALILGTIAAYFKDSWLDRAIIYTTLGFFSVPSFWLGLVAIMVFSVLLGWLPSSGAYELGAEPTFSDLARHMLLPVCVLTLSHLAIYTRLVRSVVLDTLQEPFVLSYQAWGVSSMQRFKLVLRFCFLPIVGYFVANAGAIVGGTYVVESVFSIGGLGQSTINALLHKDYPLALSIVMLSAFFVVGLNVLVSILAKWINPKW</sequence>
<evidence type="ECO:0000313" key="12">
    <source>
        <dbReference type="Proteomes" id="UP000038622"/>
    </source>
</evidence>
<dbReference type="RefSeq" id="WP_053941863.1">
    <property type="nucleotide sequence ID" value="NZ_CDML01000016.1"/>
</dbReference>
<dbReference type="SUPFAM" id="SSF161098">
    <property type="entry name" value="MetI-like"/>
    <property type="match status" value="1"/>
</dbReference>
<dbReference type="Proteomes" id="UP000041394">
    <property type="component" value="Unassembled WGS sequence"/>
</dbReference>
<dbReference type="InterPro" id="IPR045621">
    <property type="entry name" value="BPD_transp_1_N"/>
</dbReference>
<dbReference type="Pfam" id="PF19300">
    <property type="entry name" value="BPD_transp_1_N"/>
    <property type="match status" value="1"/>
</dbReference>
<dbReference type="EMBL" id="CDML01000016">
    <property type="protein sequence ID" value="CRF40809.1"/>
    <property type="molecule type" value="Genomic_DNA"/>
</dbReference>
<dbReference type="OrthoDB" id="9778910at2"/>
<evidence type="ECO:0000313" key="10">
    <source>
        <dbReference type="EMBL" id="CRF43298.1"/>
    </source>
</evidence>
<feature type="transmembrane region" description="Helical" evidence="7">
    <location>
        <begin position="103"/>
        <end position="125"/>
    </location>
</feature>
<evidence type="ECO:0000256" key="7">
    <source>
        <dbReference type="RuleBase" id="RU363032"/>
    </source>
</evidence>
<feature type="transmembrane region" description="Helical" evidence="7">
    <location>
        <begin position="284"/>
        <end position="307"/>
    </location>
</feature>
<dbReference type="PROSITE" id="PS50928">
    <property type="entry name" value="ABC_TM1"/>
    <property type="match status" value="1"/>
</dbReference>
<keyword evidence="4 7" id="KW-0812">Transmembrane</keyword>
<organism evidence="11 13">
    <name type="scientific">Helicobacter ailurogastricus</name>
    <dbReference type="NCBI Taxonomy" id="1578720"/>
    <lineage>
        <taxon>Bacteria</taxon>
        <taxon>Pseudomonadati</taxon>
        <taxon>Campylobacterota</taxon>
        <taxon>Epsilonproteobacteria</taxon>
        <taxon>Campylobacterales</taxon>
        <taxon>Helicobacteraceae</taxon>
        <taxon>Helicobacter</taxon>
    </lineage>
</organism>
<evidence type="ECO:0000313" key="14">
    <source>
        <dbReference type="Proteomes" id="UP000045175"/>
    </source>
</evidence>
<dbReference type="PANTHER" id="PTHR43163:SF9">
    <property type="entry name" value="ABC TRANSPORTER PERMEASE PROTEIN"/>
    <property type="match status" value="1"/>
</dbReference>
<comment type="subcellular location">
    <subcellularLocation>
        <location evidence="1 7">Cell membrane</location>
        <topology evidence="1 7">Multi-pass membrane protein</topology>
    </subcellularLocation>
</comment>
<evidence type="ECO:0000256" key="1">
    <source>
        <dbReference type="ARBA" id="ARBA00004651"/>
    </source>
</evidence>
<evidence type="ECO:0000313" key="11">
    <source>
        <dbReference type="EMBL" id="CRF44472.1"/>
    </source>
</evidence>
<reference evidence="11" key="1">
    <citation type="submission" date="2014-12" db="EMBL/GenBank/DDBJ databases">
        <title>Whole genome sequences of four Staphylococcus schleiferi canine isolates.</title>
        <authorList>
            <person name="Misic A.M."/>
            <person name="Cain C."/>
            <person name="Morris D.O."/>
            <person name="Rankin S."/>
            <person name="Beiting D."/>
        </authorList>
    </citation>
    <scope>NUCLEOTIDE SEQUENCE</scope>
    <source>
        <strain evidence="9">ASB11</strain>
        <strain evidence="10">ASB13</strain>
        <strain evidence="11">ASB9</strain>
    </source>
</reference>
<dbReference type="InterPro" id="IPR035906">
    <property type="entry name" value="MetI-like_sf"/>
</dbReference>
<reference evidence="12" key="3">
    <citation type="submission" date="2014-12" db="EMBL/GenBank/DDBJ databases">
        <authorList>
            <person name="Smet A."/>
        </authorList>
    </citation>
    <scope>NUCLEOTIDE SEQUENCE [LARGE SCALE GENOMIC DNA]</scope>
</reference>
<evidence type="ECO:0000256" key="2">
    <source>
        <dbReference type="ARBA" id="ARBA00022448"/>
    </source>
</evidence>
<dbReference type="InterPro" id="IPR000515">
    <property type="entry name" value="MetI-like"/>
</dbReference>
<dbReference type="Pfam" id="PF00528">
    <property type="entry name" value="BPD_transp_1"/>
    <property type="match status" value="1"/>
</dbReference>
<reference evidence="13 14" key="2">
    <citation type="submission" date="2014-12" db="EMBL/GenBank/DDBJ databases">
        <authorList>
            <person name="Jaenicke S."/>
        </authorList>
    </citation>
    <scope>NUCLEOTIDE SEQUENCE [LARGE SCALE GENOMIC DNA]</scope>
</reference>
<dbReference type="PANTHER" id="PTHR43163">
    <property type="entry name" value="DIPEPTIDE TRANSPORT SYSTEM PERMEASE PROTEIN DPPB-RELATED"/>
    <property type="match status" value="1"/>
</dbReference>
<evidence type="ECO:0000313" key="9">
    <source>
        <dbReference type="EMBL" id="CRF40809.1"/>
    </source>
</evidence>
<evidence type="ECO:0000313" key="13">
    <source>
        <dbReference type="Proteomes" id="UP000041394"/>
    </source>
</evidence>
<name>A0A0K2XD72_9HELI</name>
<dbReference type="EMBL" id="CDMN01000042">
    <property type="protein sequence ID" value="CRF44472.1"/>
    <property type="molecule type" value="Genomic_DNA"/>
</dbReference>
<comment type="similarity">
    <text evidence="7">Belongs to the binding-protein-dependent transport system permease family.</text>
</comment>
<dbReference type="CDD" id="cd06261">
    <property type="entry name" value="TM_PBP2"/>
    <property type="match status" value="1"/>
</dbReference>
<keyword evidence="5 7" id="KW-1133">Transmembrane helix</keyword>
<feature type="transmembrane region" description="Helical" evidence="7">
    <location>
        <begin position="181"/>
        <end position="200"/>
    </location>
</feature>
<dbReference type="GO" id="GO:0005886">
    <property type="term" value="C:plasma membrane"/>
    <property type="evidence" value="ECO:0007669"/>
    <property type="project" value="UniProtKB-SubCell"/>
</dbReference>